<proteinExistence type="predicted"/>
<protein>
    <submittedName>
        <fullName evidence="1">Uncharacterized protein</fullName>
    </submittedName>
</protein>
<name>H0E6W5_9ACTN</name>
<comment type="caution">
    <text evidence="1">The sequence shown here is derived from an EMBL/GenBank/DDBJ whole genome shotgun (WGS) entry which is preliminary data.</text>
</comment>
<organism evidence="1 2">
    <name type="scientific">Patulibacter medicamentivorans</name>
    <dbReference type="NCBI Taxonomy" id="1097667"/>
    <lineage>
        <taxon>Bacteria</taxon>
        <taxon>Bacillati</taxon>
        <taxon>Actinomycetota</taxon>
        <taxon>Thermoleophilia</taxon>
        <taxon>Solirubrobacterales</taxon>
        <taxon>Patulibacteraceae</taxon>
        <taxon>Patulibacter</taxon>
    </lineage>
</organism>
<evidence type="ECO:0000313" key="2">
    <source>
        <dbReference type="Proteomes" id="UP000005143"/>
    </source>
</evidence>
<sequence length="1402" mass="146747">MIAGALALPAGAEARPRSPLGLTETLTALTRLDLGGILTGRKQPFDEVKTVTCPLTQGLVDALKPVLGGSIGTLETIGCGDNAVDYQFATKLKTPTGEIVRKQLALVAVPTKLNVDADPEPDVVGTISVISLEKFEIRIERLPGEKSELPLQIEALIDDPLNGGIPRDHINVGYDARGSRAPQRWTATAELPKTAAGTTDIDVRVTQTGAGPELTTLGGLYDGTADHRTSPMGARLKYAPAPSLSRMGLSIGQTRTVVRAGSGTPTTLEAQAELVDGATRKDIGVTVGPLPESLQVAFDDLGPDKRKIDYRASAPVKDVAATYVDSTGGKVATKVVARARDLPTGMTVEQTSARSGTFAATGGTLGSIEAGFANGDPQLLTEDHPYVNVRTGGAVESFAGRIDDLRSASFDAADGIVADLQLGTGPRKPLHAVVDTPDLDVDATVSDLPRHVGLRFAPATGTIDYDAFGETIQKIAAKATSPKPLVGRATRVEGQITGLPPKADITLTPGGSGIDLGTTAPVGQVEALLSSGPDGGLKPGELGADIVDTKDRFVAHARVKGLQAAKVAIDKDAQGAFSGFRGDLRLATQPVVLRYSGDDDLRASATIEDLPRHILVGFAPTTGAISYDAFGETVQRIAVEASSSKPLIDRAKRVEGEIRGLPPKADITVTPGGSGIELQADAPIGQVEALLSSGPDGGLQPDETGADIVDTPASFVAHARVKGLREARVGITKGPEQQPDGSTKPAMKKLDGGLKLAAQPIVVRYAGDGIAVDADLSTIPDSVHLVFDKTAGALTYDGSAPIGSIGAKVDATTPLFGDAKRIDARIDRLPKTVTIGFKPADGSDGIDVTTDDKVGMVKAKVTDGTTPAPDLADGQSKVAMRRFPGQFAVAAQLFEVKGGRFGLTTYVPDATKPTETAKRISGQLHLDPLPDGSRQDVDLDIQADTPDDAVAAPLTMTGRIEDIPNDLDLKLDAAKLDYTASSTIPRLDIDARNLPQGTPGQDLKGKPQNVKATVRDVPAHFVVDLKDVEVTPDAPLGRIDFEIWDSGDARPALPEDGRNKVDLDKRDGVLHVQGRLLAGLTHAKLTLPAGSGGPGDKTAVKTGFAADPAPLDVTLHGGTSDEPSDVELNASELKTSQEFELLDWTGLRVDWRAAQPGTDVQLKVAGKDVGTNLDIPDLPSNASICVGGDQQCSTDVRRGFKVNGKQVTVPTDASIQTAANGTLHIGGWICLPPTNKDGDRNGDVYGSCLDHSARNRVELDQVELMDTTFAVYSGDTVERNDDGDGPEEDELLKVHLRTDAFGVLARSIVIRNTTAGKLNIIRAGWGKNGDGVYVRRGPSLRTKSPGAVFRWLADLSGIPNTEFREGQLSCEQGDVVATVQLPVLGTTDVLPAAEAVLGDVCY</sequence>
<dbReference type="Proteomes" id="UP000005143">
    <property type="component" value="Unassembled WGS sequence"/>
</dbReference>
<gene>
    <name evidence="1" type="ORF">PAI11_25660</name>
</gene>
<accession>H0E6W5</accession>
<keyword evidence="2" id="KW-1185">Reference proteome</keyword>
<dbReference type="EMBL" id="AGUD01000210">
    <property type="protein sequence ID" value="EHN10606.1"/>
    <property type="molecule type" value="Genomic_DNA"/>
</dbReference>
<dbReference type="PATRIC" id="fig|1097667.3.peg.2547"/>
<evidence type="ECO:0000313" key="1">
    <source>
        <dbReference type="EMBL" id="EHN10606.1"/>
    </source>
</evidence>
<reference evidence="1 2" key="1">
    <citation type="journal article" date="2013" name="Biodegradation">
        <title>Quantitative proteomic analysis of ibuprofen-degrading Patulibacter sp. strain I11.</title>
        <authorList>
            <person name="Almeida B."/>
            <person name="Kjeldal H."/>
            <person name="Lolas I."/>
            <person name="Knudsen A.D."/>
            <person name="Carvalho G."/>
            <person name="Nielsen K.L."/>
            <person name="Barreto Crespo M.T."/>
            <person name="Stensballe A."/>
            <person name="Nielsen J.L."/>
        </authorList>
    </citation>
    <scope>NUCLEOTIDE SEQUENCE [LARGE SCALE GENOMIC DNA]</scope>
    <source>
        <strain evidence="1 2">I11</strain>
    </source>
</reference>